<dbReference type="AlphaFoldDB" id="A0A0H5QG63"/>
<keyword evidence="3" id="KW-0539">Nucleus</keyword>
<organism evidence="8">
    <name type="scientific">Spongospora subterranea</name>
    <dbReference type="NCBI Taxonomy" id="70186"/>
    <lineage>
        <taxon>Eukaryota</taxon>
        <taxon>Sar</taxon>
        <taxon>Rhizaria</taxon>
        <taxon>Endomyxa</taxon>
        <taxon>Phytomyxea</taxon>
        <taxon>Plasmodiophorida</taxon>
        <taxon>Plasmodiophoridae</taxon>
        <taxon>Spongospora</taxon>
    </lineage>
</organism>
<evidence type="ECO:0000256" key="3">
    <source>
        <dbReference type="ARBA" id="ARBA00023242"/>
    </source>
</evidence>
<dbReference type="Pfam" id="PF08170">
    <property type="entry name" value="POPLD"/>
    <property type="match status" value="1"/>
</dbReference>
<sequence length="697" mass="78537">YSYTYLQADMANAQGASRKDRKSRLVHNQLNRDAAPVIPQALPRTIIVEEFAAARLAEIASLKRALSSTISNNRASQDVPRHLRRRASSHNIYRLPARLRQRARDEMDAVQLKPRGKPKRRERRRPSNFMSESERRSSKHCRLETHLWHAKRMHMENMWGYRLSLEPTDKGQRATFKASQHFCTVFDASATSCLEITGDLDMIIQAFRSILPPDNIAFKLSSTDYRCRQTMIHETDRYPYGAIAACNIMCNPNPSSPALWFWIHPAVHDVVSALLHRCLSSTPSVSIVSTELLKFELSGNRCQSVLSNVLRHDESCPENQSRVWNALSSVRTQSSLPSGAVLGLQVKNPKTFSTAQHLPPVCELTDNNNRIAPATEILVDNLLRNWSHDLSQSLLWSPDYRDRVSSSILDPNCTSVPVLLVQRLYRESQNSNSNSGWDLILPKGWGMAFWKSLIYAGARAIGFNDRRNIMFEQGVPSFPDGYPDTKAGAMYAAYIAAGFASKHERTPKAKRVNFEVNKIVSPFQPDWGLLLPVESPFSTPMNELCAVSQSADKSSVFFVLRDRPQISHIVDTGQSLTCDISSHCLIRVRLHMCFKGVPYDNALVFVPSKDMCDQLRIHKNKWSCPSDVGETCSLVAIVHKGGFSLASGIGVGFGFASLATLNTLPEWDPRHKRWLVLIRNVNSQQFQFGWMSIANQT</sequence>
<evidence type="ECO:0008006" key="9">
    <source>
        <dbReference type="Google" id="ProtNLM"/>
    </source>
</evidence>
<evidence type="ECO:0000259" key="7">
    <source>
        <dbReference type="Pfam" id="PF22770"/>
    </source>
</evidence>
<evidence type="ECO:0000256" key="4">
    <source>
        <dbReference type="SAM" id="MobiDB-lite"/>
    </source>
</evidence>
<dbReference type="PANTHER" id="PTHR22731:SF3">
    <property type="entry name" value="RIBONUCLEASES P_MRP PROTEIN SUBUNIT POP1"/>
    <property type="match status" value="1"/>
</dbReference>
<feature type="non-terminal residue" evidence="8">
    <location>
        <position position="1"/>
    </location>
</feature>
<proteinExistence type="predicted"/>
<feature type="domain" description="POP1 C-terminal" evidence="7">
    <location>
        <begin position="638"/>
        <end position="693"/>
    </location>
</feature>
<evidence type="ECO:0000313" key="8">
    <source>
        <dbReference type="EMBL" id="CRZ00920.1"/>
    </source>
</evidence>
<dbReference type="GO" id="GO:0001682">
    <property type="term" value="P:tRNA 5'-leader removal"/>
    <property type="evidence" value="ECO:0007669"/>
    <property type="project" value="InterPro"/>
</dbReference>
<accession>A0A0H5QG63</accession>
<dbReference type="GO" id="GO:0005655">
    <property type="term" value="C:nucleolar ribonuclease P complex"/>
    <property type="evidence" value="ECO:0007669"/>
    <property type="project" value="InterPro"/>
</dbReference>
<evidence type="ECO:0000259" key="5">
    <source>
        <dbReference type="Pfam" id="PF06978"/>
    </source>
</evidence>
<protein>
    <recommendedName>
        <fullName evidence="9">Pop1 N-terminal domain-containing protein</fullName>
    </recommendedName>
</protein>
<feature type="region of interest" description="Disordered" evidence="4">
    <location>
        <begin position="104"/>
        <end position="138"/>
    </location>
</feature>
<reference evidence="8" key="1">
    <citation type="submission" date="2015-04" db="EMBL/GenBank/DDBJ databases">
        <title>The genome sequence of the plant pathogenic Rhizarian Plasmodiophora brassicae reveals insights in its biotrophic life cycle and the origin of chitin synthesis.</title>
        <authorList>
            <person name="Schwelm A."/>
            <person name="Fogelqvist J."/>
            <person name="Knaust A."/>
            <person name="Julke S."/>
            <person name="Lilja T."/>
            <person name="Dhandapani V."/>
            <person name="Bonilla-Rosso G."/>
            <person name="Karlsson M."/>
            <person name="Shevchenko A."/>
            <person name="Choi S.R."/>
            <person name="Kim H.G."/>
            <person name="Park J.Y."/>
            <person name="Lim Y.P."/>
            <person name="Ludwig-Muller J."/>
            <person name="Dixelius C."/>
        </authorList>
    </citation>
    <scope>NUCLEOTIDE SEQUENCE</scope>
    <source>
        <tissue evidence="8">Potato root galls</tissue>
    </source>
</reference>
<keyword evidence="2" id="KW-0819">tRNA processing</keyword>
<evidence type="ECO:0000259" key="6">
    <source>
        <dbReference type="Pfam" id="PF08170"/>
    </source>
</evidence>
<feature type="domain" description="POPLD" evidence="6">
    <location>
        <begin position="436"/>
        <end position="527"/>
    </location>
</feature>
<evidence type="ECO:0000256" key="2">
    <source>
        <dbReference type="ARBA" id="ARBA00022694"/>
    </source>
</evidence>
<dbReference type="InterPro" id="IPR039182">
    <property type="entry name" value="Pop1"/>
</dbReference>
<feature type="compositionally biased region" description="Basic residues" evidence="4">
    <location>
        <begin position="114"/>
        <end position="126"/>
    </location>
</feature>
<dbReference type="InterPro" id="IPR009723">
    <property type="entry name" value="Pop1_N"/>
</dbReference>
<feature type="domain" description="Pop1 N-terminal" evidence="5">
    <location>
        <begin position="51"/>
        <end position="125"/>
    </location>
</feature>
<name>A0A0H5QG63_9EUKA</name>
<comment type="subcellular location">
    <subcellularLocation>
        <location evidence="1">Nucleus</location>
    </subcellularLocation>
</comment>
<dbReference type="GO" id="GO:0000172">
    <property type="term" value="C:ribonuclease MRP complex"/>
    <property type="evidence" value="ECO:0007669"/>
    <property type="project" value="InterPro"/>
</dbReference>
<dbReference type="PANTHER" id="PTHR22731">
    <property type="entry name" value="RIBONUCLEASES P/MRP PROTEIN SUBUNIT POP1"/>
    <property type="match status" value="1"/>
</dbReference>
<evidence type="ECO:0000256" key="1">
    <source>
        <dbReference type="ARBA" id="ARBA00004123"/>
    </source>
</evidence>
<dbReference type="InterPro" id="IPR012590">
    <property type="entry name" value="POPLD_dom"/>
</dbReference>
<dbReference type="InterPro" id="IPR055079">
    <property type="entry name" value="POP1_C"/>
</dbReference>
<dbReference type="Pfam" id="PF06978">
    <property type="entry name" value="POP1_N"/>
    <property type="match status" value="1"/>
</dbReference>
<dbReference type="Pfam" id="PF22770">
    <property type="entry name" value="POP1_C"/>
    <property type="match status" value="1"/>
</dbReference>
<dbReference type="EMBL" id="HACM01000478">
    <property type="protein sequence ID" value="CRZ00920.1"/>
    <property type="molecule type" value="Transcribed_RNA"/>
</dbReference>